<evidence type="ECO:0000256" key="1">
    <source>
        <dbReference type="ARBA" id="ARBA00005912"/>
    </source>
</evidence>
<dbReference type="PANTHER" id="PTHR20982">
    <property type="entry name" value="RIBOSOME RECYCLING FACTOR"/>
    <property type="match status" value="1"/>
</dbReference>
<organism evidence="4 5">
    <name type="scientific">Candidatus Shapirobacteria bacterium CG_4_10_14_0_2_um_filter_40_12</name>
    <dbReference type="NCBI Taxonomy" id="1974871"/>
    <lineage>
        <taxon>Bacteria</taxon>
        <taxon>Candidatus Shapironibacteriota</taxon>
    </lineage>
</organism>
<dbReference type="GO" id="GO:0043023">
    <property type="term" value="F:ribosomal large subunit binding"/>
    <property type="evidence" value="ECO:0007669"/>
    <property type="project" value="TreeGrafter"/>
</dbReference>
<sequence length="61" mass="7088">MDVQTIKVEPRDKTILKDIEKAIYDAELGFNPLNQGEYIIIKVPSLTEERRRELTKVVSKD</sequence>
<dbReference type="Gene3D" id="1.10.132.20">
    <property type="entry name" value="Ribosome-recycling factor"/>
    <property type="match status" value="1"/>
</dbReference>
<dbReference type="SUPFAM" id="SSF55194">
    <property type="entry name" value="Ribosome recycling factor, RRF"/>
    <property type="match status" value="1"/>
</dbReference>
<evidence type="ECO:0000259" key="3">
    <source>
        <dbReference type="Pfam" id="PF01765"/>
    </source>
</evidence>
<evidence type="ECO:0000313" key="4">
    <source>
        <dbReference type="EMBL" id="PIZ60081.1"/>
    </source>
</evidence>
<dbReference type="AlphaFoldDB" id="A0A2M7TTL3"/>
<comment type="similarity">
    <text evidence="1">Belongs to the RRF family.</text>
</comment>
<name>A0A2M7TTL3_9BACT</name>
<evidence type="ECO:0000256" key="2">
    <source>
        <dbReference type="ARBA" id="ARBA00022917"/>
    </source>
</evidence>
<dbReference type="PANTHER" id="PTHR20982:SF3">
    <property type="entry name" value="MITOCHONDRIAL RIBOSOME RECYCLING FACTOR PSEUDO 1"/>
    <property type="match status" value="1"/>
</dbReference>
<proteinExistence type="inferred from homology"/>
<feature type="domain" description="Ribosome recycling factor" evidence="3">
    <location>
        <begin position="2"/>
        <end position="60"/>
    </location>
</feature>
<dbReference type="Pfam" id="PF01765">
    <property type="entry name" value="RRF"/>
    <property type="match status" value="1"/>
</dbReference>
<dbReference type="Proteomes" id="UP000229336">
    <property type="component" value="Unassembled WGS sequence"/>
</dbReference>
<dbReference type="InterPro" id="IPR002661">
    <property type="entry name" value="Ribosome_recyc_fac"/>
</dbReference>
<accession>A0A2M7TTL3</accession>
<gene>
    <name evidence="4" type="ORF">COY20_01455</name>
</gene>
<dbReference type="InterPro" id="IPR023584">
    <property type="entry name" value="Ribosome_recyc_fac_dom"/>
</dbReference>
<evidence type="ECO:0000313" key="5">
    <source>
        <dbReference type="Proteomes" id="UP000229336"/>
    </source>
</evidence>
<dbReference type="InterPro" id="IPR036191">
    <property type="entry name" value="RRF_sf"/>
</dbReference>
<dbReference type="EMBL" id="PFNX01000031">
    <property type="protein sequence ID" value="PIZ60081.1"/>
    <property type="molecule type" value="Genomic_DNA"/>
</dbReference>
<reference evidence="5" key="1">
    <citation type="submission" date="2017-09" db="EMBL/GenBank/DDBJ databases">
        <title>Depth-based differentiation of microbial function through sediment-hosted aquifers and enrichment of novel symbionts in the deep terrestrial subsurface.</title>
        <authorList>
            <person name="Probst A.J."/>
            <person name="Ladd B."/>
            <person name="Jarett J.K."/>
            <person name="Geller-Mcgrath D.E."/>
            <person name="Sieber C.M.K."/>
            <person name="Emerson J.B."/>
            <person name="Anantharaman K."/>
            <person name="Thomas B.C."/>
            <person name="Malmstrom R."/>
            <person name="Stieglmeier M."/>
            <person name="Klingl A."/>
            <person name="Woyke T."/>
            <person name="Ryan C.M."/>
            <person name="Banfield J.F."/>
        </authorList>
    </citation>
    <scope>NUCLEOTIDE SEQUENCE [LARGE SCALE GENOMIC DNA]</scope>
</reference>
<comment type="caution">
    <text evidence="4">The sequence shown here is derived from an EMBL/GenBank/DDBJ whole genome shotgun (WGS) entry which is preliminary data.</text>
</comment>
<protein>
    <recommendedName>
        <fullName evidence="3">Ribosome recycling factor domain-containing protein</fullName>
    </recommendedName>
</protein>
<dbReference type="GO" id="GO:0006412">
    <property type="term" value="P:translation"/>
    <property type="evidence" value="ECO:0007669"/>
    <property type="project" value="UniProtKB-KW"/>
</dbReference>
<dbReference type="Gene3D" id="3.30.1360.40">
    <property type="match status" value="1"/>
</dbReference>
<keyword evidence="2" id="KW-0648">Protein biosynthesis</keyword>